<name>B8IWH6_METNO</name>
<keyword evidence="2" id="KW-1185">Reference proteome</keyword>
<dbReference type="AlphaFoldDB" id="B8IWH6"/>
<dbReference type="KEGG" id="mno:Mnod_8709"/>
<dbReference type="Proteomes" id="UP000008207">
    <property type="component" value="Plasmid pMNOD01"/>
</dbReference>
<evidence type="ECO:0000313" key="1">
    <source>
        <dbReference type="EMBL" id="ACL62766.1"/>
    </source>
</evidence>
<keyword evidence="1" id="KW-0614">Plasmid</keyword>
<organism evidence="1 2">
    <name type="scientific">Methylobacterium nodulans (strain LMG 21967 / CNCM I-2342 / ORS 2060)</name>
    <dbReference type="NCBI Taxonomy" id="460265"/>
    <lineage>
        <taxon>Bacteria</taxon>
        <taxon>Pseudomonadati</taxon>
        <taxon>Pseudomonadota</taxon>
        <taxon>Alphaproteobacteria</taxon>
        <taxon>Hyphomicrobiales</taxon>
        <taxon>Methylobacteriaceae</taxon>
        <taxon>Methylobacterium</taxon>
    </lineage>
</organism>
<sequence length="213" mass="22660">MSSRTPRPGAAHPDHCAPGLGSRLSFATPSVRSSPDYCSFIDTDVAYSSLPATFRSYLETTLGLSSTFPTSIFAATQTNSVTVTASAGAQLTGINFTDGAGGALTGDPATDDSGLDTVDGKSILLVADGADTVIGKYGSDDNGSLDAIAFVIRKTDVFNTDKTSDQVTFHLVTYVPIFHGHSADPDGHRGLRVQFRRRRPNDVLGHEFRFRRL</sequence>
<accession>B8IWH6</accession>
<geneLocation type="plasmid" evidence="1 2">
    <name>pMNOD01</name>
</geneLocation>
<dbReference type="HOGENOM" id="CLU_1293139_0_0_5"/>
<gene>
    <name evidence="1" type="ordered locus">Mnod_8709</name>
</gene>
<reference evidence="2" key="1">
    <citation type="submission" date="2009-01" db="EMBL/GenBank/DDBJ databases">
        <title>Complete sequence of plasmid 1 of Methylobacterium nodulans ORS 2060.</title>
        <authorList>
            <consortium name="US DOE Joint Genome Institute"/>
            <person name="Lucas S."/>
            <person name="Copeland A."/>
            <person name="Lapidus A."/>
            <person name="Glavina del Rio T."/>
            <person name="Dalin E."/>
            <person name="Tice H."/>
            <person name="Bruce D."/>
            <person name="Goodwin L."/>
            <person name="Pitluck S."/>
            <person name="Sims D."/>
            <person name="Brettin T."/>
            <person name="Detter J.C."/>
            <person name="Han C."/>
            <person name="Larimer F."/>
            <person name="Land M."/>
            <person name="Hauser L."/>
            <person name="Kyrpides N."/>
            <person name="Ivanova N."/>
            <person name="Marx C.J."/>
            <person name="Richardson P."/>
        </authorList>
    </citation>
    <scope>NUCLEOTIDE SEQUENCE [LARGE SCALE GENOMIC DNA]</scope>
    <source>
        <strain evidence="2">LMG 21967 / CNCM I-2342 / ORS 2060</strain>
        <plasmid evidence="2">Plasmid pMNOD01</plasmid>
    </source>
</reference>
<protein>
    <submittedName>
        <fullName evidence="1">Uncharacterized protein</fullName>
    </submittedName>
</protein>
<dbReference type="EMBL" id="CP001350">
    <property type="protein sequence ID" value="ACL62766.1"/>
    <property type="molecule type" value="Genomic_DNA"/>
</dbReference>
<evidence type="ECO:0000313" key="2">
    <source>
        <dbReference type="Proteomes" id="UP000008207"/>
    </source>
</evidence>
<proteinExistence type="predicted"/>